<evidence type="ECO:0000256" key="1">
    <source>
        <dbReference type="SAM" id="Phobius"/>
    </source>
</evidence>
<evidence type="ECO:0000313" key="4">
    <source>
        <dbReference type="Proteomes" id="UP000271227"/>
    </source>
</evidence>
<organism evidence="3 4">
    <name type="scientific">Eilatimonas milleporae</name>
    <dbReference type="NCBI Taxonomy" id="911205"/>
    <lineage>
        <taxon>Bacteria</taxon>
        <taxon>Pseudomonadati</taxon>
        <taxon>Pseudomonadota</taxon>
        <taxon>Alphaproteobacteria</taxon>
        <taxon>Kordiimonadales</taxon>
        <taxon>Kordiimonadaceae</taxon>
        <taxon>Eilatimonas</taxon>
    </lineage>
</organism>
<sequence length="292" mass="29727">MPLLCLVVTGALIGLSVNLAKLAVAAGLGALPFLAWSVTGAAIVLSCILAVFGRLPPLNRQTVTYFFIAALISISVPQLILFASVSHVGAGFAVLSVAFPPLYTYAGALIMRMERFDTVRAGGMALAFGGVVVLAALKAAAPDAALGWVAATLFAPVLLAAGNIYRTLCWPAGARPDGLAPGMMAAAGVLLLAAGALPGFSLHVPFETAIPILLILGQMAAFSVQYLLFFVLQKYGGPVYLSLLGPVAAIVGVPIAVLLLGETPPPGLAVSAALIVSGIGIVTLRNMRAGRT</sequence>
<keyword evidence="1" id="KW-1133">Transmembrane helix</keyword>
<feature type="transmembrane region" description="Helical" evidence="1">
    <location>
        <begin position="147"/>
        <end position="166"/>
    </location>
</feature>
<dbReference type="GO" id="GO:0016020">
    <property type="term" value="C:membrane"/>
    <property type="evidence" value="ECO:0007669"/>
    <property type="project" value="InterPro"/>
</dbReference>
<protein>
    <submittedName>
        <fullName evidence="3">EamA-like transporter family protein</fullName>
    </submittedName>
</protein>
<name>A0A3M0CIN8_9PROT</name>
<evidence type="ECO:0000313" key="3">
    <source>
        <dbReference type="EMBL" id="RMB08627.1"/>
    </source>
</evidence>
<feature type="domain" description="EamA" evidence="2">
    <location>
        <begin position="4"/>
        <end position="134"/>
    </location>
</feature>
<gene>
    <name evidence="3" type="ORF">BXY39_1262</name>
</gene>
<feature type="transmembrane region" description="Helical" evidence="1">
    <location>
        <begin position="239"/>
        <end position="260"/>
    </location>
</feature>
<keyword evidence="1" id="KW-0812">Transmembrane</keyword>
<dbReference type="Pfam" id="PF00892">
    <property type="entry name" value="EamA"/>
    <property type="match status" value="1"/>
</dbReference>
<feature type="transmembrane region" description="Helical" evidence="1">
    <location>
        <begin position="91"/>
        <end position="111"/>
    </location>
</feature>
<dbReference type="SUPFAM" id="SSF103481">
    <property type="entry name" value="Multidrug resistance efflux transporter EmrE"/>
    <property type="match status" value="2"/>
</dbReference>
<accession>A0A3M0CIN8</accession>
<dbReference type="InterPro" id="IPR037185">
    <property type="entry name" value="EmrE-like"/>
</dbReference>
<reference evidence="3 4" key="1">
    <citation type="submission" date="2018-10" db="EMBL/GenBank/DDBJ databases">
        <title>Genomic Encyclopedia of Archaeal and Bacterial Type Strains, Phase II (KMG-II): from individual species to whole genera.</title>
        <authorList>
            <person name="Goeker M."/>
        </authorList>
    </citation>
    <scope>NUCLEOTIDE SEQUENCE [LARGE SCALE GENOMIC DNA]</scope>
    <source>
        <strain evidence="3 4">DSM 25217</strain>
    </source>
</reference>
<dbReference type="Proteomes" id="UP000271227">
    <property type="component" value="Unassembled WGS sequence"/>
</dbReference>
<dbReference type="RefSeq" id="WP_211332113.1">
    <property type="nucleotide sequence ID" value="NZ_REFR01000010.1"/>
</dbReference>
<feature type="transmembrane region" description="Helical" evidence="1">
    <location>
        <begin position="123"/>
        <end position="141"/>
    </location>
</feature>
<keyword evidence="1" id="KW-0472">Membrane</keyword>
<feature type="transmembrane region" description="Helical" evidence="1">
    <location>
        <begin position="35"/>
        <end position="53"/>
    </location>
</feature>
<feature type="transmembrane region" description="Helical" evidence="1">
    <location>
        <begin position="178"/>
        <end position="197"/>
    </location>
</feature>
<dbReference type="AlphaFoldDB" id="A0A3M0CIN8"/>
<dbReference type="InParanoid" id="A0A3M0CIN8"/>
<dbReference type="InterPro" id="IPR000620">
    <property type="entry name" value="EamA_dom"/>
</dbReference>
<feature type="transmembrane region" description="Helical" evidence="1">
    <location>
        <begin position="209"/>
        <end position="232"/>
    </location>
</feature>
<comment type="caution">
    <text evidence="3">The sequence shown here is derived from an EMBL/GenBank/DDBJ whole genome shotgun (WGS) entry which is preliminary data.</text>
</comment>
<evidence type="ECO:0000259" key="2">
    <source>
        <dbReference type="Pfam" id="PF00892"/>
    </source>
</evidence>
<dbReference type="EMBL" id="REFR01000010">
    <property type="protein sequence ID" value="RMB08627.1"/>
    <property type="molecule type" value="Genomic_DNA"/>
</dbReference>
<keyword evidence="4" id="KW-1185">Reference proteome</keyword>
<feature type="transmembrane region" description="Helical" evidence="1">
    <location>
        <begin position="65"/>
        <end position="85"/>
    </location>
</feature>
<feature type="transmembrane region" description="Helical" evidence="1">
    <location>
        <begin position="266"/>
        <end position="284"/>
    </location>
</feature>
<proteinExistence type="predicted"/>